<dbReference type="InterPro" id="IPR041667">
    <property type="entry name" value="Cupin_8"/>
</dbReference>
<dbReference type="Pfam" id="PF13621">
    <property type="entry name" value="Cupin_8"/>
    <property type="match status" value="1"/>
</dbReference>
<keyword evidence="1" id="KW-0472">Membrane</keyword>
<gene>
    <name evidence="3" type="ORF">SPLIT_LOCUS12262</name>
</gene>
<keyword evidence="4" id="KW-1185">Reference proteome</keyword>
<dbReference type="EMBL" id="LR824540">
    <property type="protein sequence ID" value="CAH1646911.1"/>
    <property type="molecule type" value="Genomic_DNA"/>
</dbReference>
<evidence type="ECO:0000313" key="4">
    <source>
        <dbReference type="Proteomes" id="UP001153321"/>
    </source>
</evidence>
<feature type="transmembrane region" description="Helical" evidence="1">
    <location>
        <begin position="62"/>
        <end position="81"/>
    </location>
</feature>
<dbReference type="PANTHER" id="PTHR12480">
    <property type="entry name" value="ARGININE DEMETHYLASE AND LYSYL-HYDROXYLASE JMJD"/>
    <property type="match status" value="1"/>
</dbReference>
<keyword evidence="1" id="KW-1133">Transmembrane helix</keyword>
<proteinExistence type="predicted"/>
<protein>
    <recommendedName>
        <fullName evidence="2">Cupin-like domain-containing protein</fullName>
    </recommendedName>
</protein>
<dbReference type="Gene3D" id="2.60.120.650">
    <property type="entry name" value="Cupin"/>
    <property type="match status" value="1"/>
</dbReference>
<dbReference type="GO" id="GO:0016706">
    <property type="term" value="F:2-oxoglutarate-dependent dioxygenase activity"/>
    <property type="evidence" value="ECO:0007669"/>
    <property type="project" value="TreeGrafter"/>
</dbReference>
<sequence length="325" mass="37377">MNLPQSSLRPKTSAKTYKVAELKVMKILNKIDSLKLSNSYIARLDIPKSSEKKVFGRKTSSYIVLVSIIISVLLFSARWIYTEFLESRHCLIELPSFSKSAFRPPEDCSMCLGVDDVVRLANITAEEFEDKYAYSTTPVIVTDATEGWRALKEFDFNFFANFYSESKMGKQINDCFYFAYKSGLKSLQEVFSMDEARANLSGQPWYVGWSTCYDDETRRLRSYYNRPYFLPKTAESDMVDWIFMGGPGQGAHMHVDSVKHISWQAQVRGHKQWQLAPPPECLYHCRWITFTVAPGEILVVDTNRWYHKTNVLPGDISITIGAEYD</sequence>
<dbReference type="Proteomes" id="UP001153321">
    <property type="component" value="Chromosome 9"/>
</dbReference>
<dbReference type="InterPro" id="IPR050910">
    <property type="entry name" value="JMJD6_ArgDemeth/LysHydrox"/>
</dbReference>
<dbReference type="AlphaFoldDB" id="A0A9P0IHM9"/>
<keyword evidence="1" id="KW-0812">Transmembrane</keyword>
<evidence type="ECO:0000259" key="2">
    <source>
        <dbReference type="Pfam" id="PF13621"/>
    </source>
</evidence>
<dbReference type="PANTHER" id="PTHR12480:SF19">
    <property type="entry name" value="CUPIN-LIKE DOMAIN-CONTAINING PROTEIN"/>
    <property type="match status" value="1"/>
</dbReference>
<evidence type="ECO:0000256" key="1">
    <source>
        <dbReference type="SAM" id="Phobius"/>
    </source>
</evidence>
<reference evidence="3" key="1">
    <citation type="submission" date="2022-02" db="EMBL/GenBank/DDBJ databases">
        <authorList>
            <person name="King R."/>
        </authorList>
    </citation>
    <scope>NUCLEOTIDE SEQUENCE</scope>
</reference>
<accession>A0A9P0IHM9</accession>
<dbReference type="SUPFAM" id="SSF51197">
    <property type="entry name" value="Clavaminate synthase-like"/>
    <property type="match status" value="1"/>
</dbReference>
<evidence type="ECO:0000313" key="3">
    <source>
        <dbReference type="EMBL" id="CAH1646911.1"/>
    </source>
</evidence>
<name>A0A9P0IHM9_SPOLI</name>
<organism evidence="3 4">
    <name type="scientific">Spodoptera littoralis</name>
    <name type="common">Egyptian cotton leafworm</name>
    <dbReference type="NCBI Taxonomy" id="7109"/>
    <lineage>
        <taxon>Eukaryota</taxon>
        <taxon>Metazoa</taxon>
        <taxon>Ecdysozoa</taxon>
        <taxon>Arthropoda</taxon>
        <taxon>Hexapoda</taxon>
        <taxon>Insecta</taxon>
        <taxon>Pterygota</taxon>
        <taxon>Neoptera</taxon>
        <taxon>Endopterygota</taxon>
        <taxon>Lepidoptera</taxon>
        <taxon>Glossata</taxon>
        <taxon>Ditrysia</taxon>
        <taxon>Noctuoidea</taxon>
        <taxon>Noctuidae</taxon>
        <taxon>Amphipyrinae</taxon>
        <taxon>Spodoptera</taxon>
    </lineage>
</organism>
<feature type="domain" description="Cupin-like" evidence="2">
    <location>
        <begin position="126"/>
        <end position="280"/>
    </location>
</feature>